<dbReference type="EMBL" id="JAFLWI010000009">
    <property type="protein sequence ID" value="MBO0482219.1"/>
    <property type="molecule type" value="Genomic_DNA"/>
</dbReference>
<evidence type="ECO:0000313" key="2">
    <source>
        <dbReference type="Proteomes" id="UP000664832"/>
    </source>
</evidence>
<proteinExistence type="predicted"/>
<dbReference type="RefSeq" id="WP_206898940.1">
    <property type="nucleotide sequence ID" value="NZ_JAFLWI010000009.1"/>
</dbReference>
<dbReference type="InterPro" id="IPR046698">
    <property type="entry name" value="PedC-like"/>
</dbReference>
<protein>
    <submittedName>
        <fullName evidence="1">Thioredoxin family protein</fullName>
    </submittedName>
</protein>
<dbReference type="SUPFAM" id="SSF52833">
    <property type="entry name" value="Thioredoxin-like"/>
    <property type="match status" value="1"/>
</dbReference>
<gene>
    <name evidence="1" type="ORF">JZO71_07795</name>
</gene>
<evidence type="ECO:0000313" key="1">
    <source>
        <dbReference type="EMBL" id="MBO0482219.1"/>
    </source>
</evidence>
<dbReference type="CDD" id="cd02947">
    <property type="entry name" value="TRX_family"/>
    <property type="match status" value="1"/>
</dbReference>
<reference evidence="1 2" key="1">
    <citation type="submission" date="2021-03" db="EMBL/GenBank/DDBJ databases">
        <title>Enterococcal diversity collection.</title>
        <authorList>
            <person name="Gilmore M.S."/>
            <person name="Schwartzman J."/>
            <person name="Van Tyne D."/>
            <person name="Martin M."/>
            <person name="Earl A.M."/>
            <person name="Manson A.L."/>
            <person name="Straub T."/>
            <person name="Salamzade R."/>
            <person name="Saavedra J."/>
            <person name="Lebreton F."/>
            <person name="Prichula J."/>
            <person name="Schaufler K."/>
            <person name="Gaca A."/>
            <person name="Sgardioli B."/>
            <person name="Wagenaar J."/>
            <person name="Strong T."/>
        </authorList>
    </citation>
    <scope>NUCLEOTIDE SEQUENCE [LARGE SCALE GENOMIC DNA]</scope>
    <source>
        <strain evidence="1 2">MSG2901</strain>
    </source>
</reference>
<dbReference type="Proteomes" id="UP000664832">
    <property type="component" value="Unassembled WGS sequence"/>
</dbReference>
<name>A0ABS3I0I3_9ENTE</name>
<organism evidence="1 2">
    <name type="scientific">Candidatus Enterococcus courvalinii</name>
    <dbReference type="NCBI Taxonomy" id="2815329"/>
    <lineage>
        <taxon>Bacteria</taxon>
        <taxon>Bacillati</taxon>
        <taxon>Bacillota</taxon>
        <taxon>Bacilli</taxon>
        <taxon>Lactobacillales</taxon>
        <taxon>Enterococcaceae</taxon>
        <taxon>Enterococcus</taxon>
    </lineage>
</organism>
<dbReference type="Pfam" id="PF20207">
    <property type="entry name" value="DUF6568"/>
    <property type="match status" value="1"/>
</dbReference>
<keyword evidence="2" id="KW-1185">Reference proteome</keyword>
<accession>A0ABS3I0I3</accession>
<sequence length="143" mass="16840">MIGKKRKIIFLLFVIILMSGETYFYANQKEKNFNPLNSINSNQIQKLIDNTDTGYIYIGRPTCEECQEFLPKLRSVLIKKRQKVFYYNTDNARKENQDKLVKELNNLNVKIVPTILYMKKGKIDEKLEGSTNKSEIEKFLAYE</sequence>
<dbReference type="InterPro" id="IPR036249">
    <property type="entry name" value="Thioredoxin-like_sf"/>
</dbReference>
<dbReference type="Gene3D" id="3.40.30.10">
    <property type="entry name" value="Glutaredoxin"/>
    <property type="match status" value="1"/>
</dbReference>
<comment type="caution">
    <text evidence="1">The sequence shown here is derived from an EMBL/GenBank/DDBJ whole genome shotgun (WGS) entry which is preliminary data.</text>
</comment>